<evidence type="ECO:0000313" key="11">
    <source>
        <dbReference type="Proteomes" id="UP000554054"/>
    </source>
</evidence>
<evidence type="ECO:0000256" key="8">
    <source>
        <dbReference type="ARBA" id="ARBA00023014"/>
    </source>
</evidence>
<evidence type="ECO:0000256" key="6">
    <source>
        <dbReference type="ARBA" id="ARBA00023002"/>
    </source>
</evidence>
<evidence type="ECO:0000256" key="7">
    <source>
        <dbReference type="ARBA" id="ARBA00023004"/>
    </source>
</evidence>
<evidence type="ECO:0000256" key="5">
    <source>
        <dbReference type="ARBA" id="ARBA00022723"/>
    </source>
</evidence>
<dbReference type="SMART" id="SM00926">
    <property type="entry name" value="Molybdop_Fe4S4"/>
    <property type="match status" value="1"/>
</dbReference>
<evidence type="ECO:0000256" key="3">
    <source>
        <dbReference type="ARBA" id="ARBA00010312"/>
    </source>
</evidence>
<dbReference type="EMBL" id="JACCAE010000001">
    <property type="protein sequence ID" value="NYF98424.1"/>
    <property type="molecule type" value="Genomic_DNA"/>
</dbReference>
<keyword evidence="11" id="KW-1185">Reference proteome</keyword>
<dbReference type="Gene3D" id="3.40.50.740">
    <property type="match status" value="1"/>
</dbReference>
<comment type="cofactor">
    <cofactor evidence="1">
        <name>[4Fe-4S] cluster</name>
        <dbReference type="ChEBI" id="CHEBI:49883"/>
    </cofactor>
</comment>
<evidence type="ECO:0000313" key="10">
    <source>
        <dbReference type="EMBL" id="NYF98424.1"/>
    </source>
</evidence>
<reference evidence="10 11" key="1">
    <citation type="submission" date="2020-07" db="EMBL/GenBank/DDBJ databases">
        <title>Sequencing the genomes of 1000 actinobacteria strains.</title>
        <authorList>
            <person name="Klenk H.-P."/>
        </authorList>
    </citation>
    <scope>NUCLEOTIDE SEQUENCE [LARGE SCALE GENOMIC DNA]</scope>
    <source>
        <strain evidence="10 11">DSM 26154</strain>
    </source>
</reference>
<accession>A0A852VVX0</accession>
<dbReference type="Proteomes" id="UP000554054">
    <property type="component" value="Unassembled WGS sequence"/>
</dbReference>
<dbReference type="SUPFAM" id="SSF53706">
    <property type="entry name" value="Formate dehydrogenase/DMSO reductase, domains 1-3"/>
    <property type="match status" value="1"/>
</dbReference>
<evidence type="ECO:0000259" key="9">
    <source>
        <dbReference type="PROSITE" id="PS51669"/>
    </source>
</evidence>
<proteinExistence type="inferred from homology"/>
<organism evidence="10 11">
    <name type="scientific">Janibacter cremeus</name>
    <dbReference type="NCBI Taxonomy" id="1285192"/>
    <lineage>
        <taxon>Bacteria</taxon>
        <taxon>Bacillati</taxon>
        <taxon>Actinomycetota</taxon>
        <taxon>Actinomycetes</taxon>
        <taxon>Micrococcales</taxon>
        <taxon>Intrasporangiaceae</taxon>
        <taxon>Janibacter</taxon>
    </lineage>
</organism>
<comment type="subcellular location">
    <subcellularLocation>
        <location evidence="2">Cell envelope</location>
    </subcellularLocation>
</comment>
<comment type="caution">
    <text evidence="10">The sequence shown here is derived from an EMBL/GenBank/DDBJ whole genome shotgun (WGS) entry which is preliminary data.</text>
</comment>
<dbReference type="GO" id="GO:0009055">
    <property type="term" value="F:electron transfer activity"/>
    <property type="evidence" value="ECO:0007669"/>
    <property type="project" value="TreeGrafter"/>
</dbReference>
<keyword evidence="7" id="KW-0408">Iron</keyword>
<evidence type="ECO:0000256" key="1">
    <source>
        <dbReference type="ARBA" id="ARBA00001966"/>
    </source>
</evidence>
<dbReference type="EC" id="1.17.1.9" evidence="10"/>
<dbReference type="AlphaFoldDB" id="A0A852VVX0"/>
<comment type="similarity">
    <text evidence="3">Belongs to the prokaryotic molybdopterin-containing oxidoreductase family.</text>
</comment>
<feature type="domain" description="4Fe-4S Mo/W bis-MGD-type" evidence="9">
    <location>
        <begin position="45"/>
        <end position="101"/>
    </location>
</feature>
<dbReference type="PANTHER" id="PTHR43598:SF1">
    <property type="entry name" value="FORMATE DEHYDROGENASE-O MAJOR SUBUNIT"/>
    <property type="match status" value="1"/>
</dbReference>
<protein>
    <submittedName>
        <fullName evidence="10">Formate dehydrogenase major subunit</fullName>
        <ecNumber evidence="10">1.17.1.9</ecNumber>
    </submittedName>
</protein>
<keyword evidence="6 10" id="KW-0560">Oxidoreductase</keyword>
<gene>
    <name evidence="10" type="ORF">BJY20_001816</name>
</gene>
<dbReference type="GO" id="GO:0009061">
    <property type="term" value="P:anaerobic respiration"/>
    <property type="evidence" value="ECO:0007669"/>
    <property type="project" value="TreeGrafter"/>
</dbReference>
<dbReference type="GO" id="GO:0008863">
    <property type="term" value="F:formate dehydrogenase (NAD+) activity"/>
    <property type="evidence" value="ECO:0007669"/>
    <property type="project" value="UniProtKB-EC"/>
</dbReference>
<dbReference type="PANTHER" id="PTHR43598">
    <property type="entry name" value="TUNGSTEN-CONTAINING FORMYLMETHANOFURAN DEHYDROGENASE 2 SUBUNIT B"/>
    <property type="match status" value="1"/>
</dbReference>
<dbReference type="GO" id="GO:0051539">
    <property type="term" value="F:4 iron, 4 sulfur cluster binding"/>
    <property type="evidence" value="ECO:0007669"/>
    <property type="project" value="UniProtKB-KW"/>
</dbReference>
<dbReference type="PROSITE" id="PS51669">
    <property type="entry name" value="4FE4S_MOW_BIS_MGD"/>
    <property type="match status" value="1"/>
</dbReference>
<name>A0A852VVX0_9MICO</name>
<keyword evidence="8" id="KW-0411">Iron-sulfur</keyword>
<sequence length="190" mass="20996">MAPKDSTFLGWPVLRQLASGDFLGRGNAVTSRRTREIEPRTSTADRVVQSVCPYCAVGCGQRVFVKDEKVVQIEGDPDSPVSRGRLCPKGAASEQLVNSPSRQTHVLYRAPGATDWERLDLDTAVDMVADRYLQARANKWQEVDDKGRLLRRTMGIASLGGATLDNEENYLMKKLFTASGAIQIENQARI</sequence>
<dbReference type="Gene3D" id="2.20.25.90">
    <property type="entry name" value="ADC-like domains"/>
    <property type="match status" value="1"/>
</dbReference>
<dbReference type="InterPro" id="IPR006963">
    <property type="entry name" value="Mopterin_OxRdtase_4Fe-4S_dom"/>
</dbReference>
<keyword evidence="5" id="KW-0479">Metal-binding</keyword>
<dbReference type="GO" id="GO:0030151">
    <property type="term" value="F:molybdenum ion binding"/>
    <property type="evidence" value="ECO:0007669"/>
    <property type="project" value="TreeGrafter"/>
</dbReference>
<dbReference type="GO" id="GO:0030313">
    <property type="term" value="C:cell envelope"/>
    <property type="evidence" value="ECO:0007669"/>
    <property type="project" value="UniProtKB-SubCell"/>
</dbReference>
<evidence type="ECO:0000256" key="2">
    <source>
        <dbReference type="ARBA" id="ARBA00004196"/>
    </source>
</evidence>
<evidence type="ECO:0000256" key="4">
    <source>
        <dbReference type="ARBA" id="ARBA00022485"/>
    </source>
</evidence>
<keyword evidence="4" id="KW-0004">4Fe-4S</keyword>
<dbReference type="Pfam" id="PF04879">
    <property type="entry name" value="Molybdop_Fe4S4"/>
    <property type="match status" value="1"/>
</dbReference>